<dbReference type="InterPro" id="IPR003680">
    <property type="entry name" value="Flavodoxin_fold"/>
</dbReference>
<comment type="catalytic activity">
    <reaction evidence="5">
        <text>N,N-dimethyl-1,4-phenylenediamine + anthranilate + 2 NAD(+) = 2-(4-dimethylaminophenyl)diazenylbenzoate + 2 NADH + 2 H(+)</text>
        <dbReference type="Rhea" id="RHEA:55872"/>
        <dbReference type="ChEBI" id="CHEBI:15378"/>
        <dbReference type="ChEBI" id="CHEBI:15783"/>
        <dbReference type="ChEBI" id="CHEBI:16567"/>
        <dbReference type="ChEBI" id="CHEBI:57540"/>
        <dbReference type="ChEBI" id="CHEBI:57945"/>
        <dbReference type="ChEBI" id="CHEBI:71579"/>
        <dbReference type="EC" id="1.7.1.17"/>
    </reaction>
    <physiologicalReaction direction="right-to-left" evidence="5">
        <dbReference type="Rhea" id="RHEA:55874"/>
    </physiologicalReaction>
</comment>
<evidence type="ECO:0000256" key="5">
    <source>
        <dbReference type="ARBA" id="ARBA00048542"/>
    </source>
</evidence>
<dbReference type="EC" id="1.6.5.-" evidence="6"/>
<feature type="binding site" evidence="6">
    <location>
        <begin position="93"/>
        <end position="96"/>
    </location>
    <ligand>
        <name>FMN</name>
        <dbReference type="ChEBI" id="CHEBI:58210"/>
    </ligand>
</feature>
<comment type="catalytic activity">
    <reaction evidence="6">
        <text>2 a quinone + NADH + H(+) = 2 a 1,4-benzosemiquinone + NAD(+)</text>
        <dbReference type="Rhea" id="RHEA:65952"/>
        <dbReference type="ChEBI" id="CHEBI:15378"/>
        <dbReference type="ChEBI" id="CHEBI:57540"/>
        <dbReference type="ChEBI" id="CHEBI:57945"/>
        <dbReference type="ChEBI" id="CHEBI:132124"/>
        <dbReference type="ChEBI" id="CHEBI:134225"/>
    </reaction>
</comment>
<dbReference type="GO" id="GO:0016655">
    <property type="term" value="F:oxidoreductase activity, acting on NAD(P)H, quinone or similar compound as acceptor"/>
    <property type="evidence" value="ECO:0007669"/>
    <property type="project" value="InterPro"/>
</dbReference>
<evidence type="ECO:0000256" key="2">
    <source>
        <dbReference type="ARBA" id="ARBA00022643"/>
    </source>
</evidence>
<dbReference type="KEGG" id="bvv:BHK69_13015"/>
<dbReference type="Pfam" id="PF02525">
    <property type="entry name" value="Flavodoxin_2"/>
    <property type="match status" value="1"/>
</dbReference>
<dbReference type="SUPFAM" id="SSF52218">
    <property type="entry name" value="Flavoproteins"/>
    <property type="match status" value="1"/>
</dbReference>
<feature type="binding site" evidence="6">
    <location>
        <position position="9"/>
    </location>
    <ligand>
        <name>FMN</name>
        <dbReference type="ChEBI" id="CHEBI:58210"/>
    </ligand>
</feature>
<name>A0A1D7U1L5_9HYPH</name>
<dbReference type="GO" id="GO:0016652">
    <property type="term" value="F:oxidoreductase activity, acting on NAD(P)H as acceptor"/>
    <property type="evidence" value="ECO:0007669"/>
    <property type="project" value="UniProtKB-UniRule"/>
</dbReference>
<comment type="cofactor">
    <cofactor evidence="6">
        <name>FMN</name>
        <dbReference type="ChEBI" id="CHEBI:58210"/>
    </cofactor>
    <text evidence="6">Binds 1 FMN per subunit.</text>
</comment>
<dbReference type="InterPro" id="IPR023048">
    <property type="entry name" value="NADH:quinone_OxRdtase_FMN_depd"/>
</dbReference>
<keyword evidence="2 6" id="KW-0288">FMN</keyword>
<dbReference type="RefSeq" id="WP_069690476.1">
    <property type="nucleotide sequence ID" value="NZ_CP017147.1"/>
</dbReference>
<evidence type="ECO:0000259" key="7">
    <source>
        <dbReference type="Pfam" id="PF02525"/>
    </source>
</evidence>
<evidence type="ECO:0000313" key="8">
    <source>
        <dbReference type="EMBL" id="AOO81262.1"/>
    </source>
</evidence>
<sequence length="207" mass="21696">MKLLHLDSSILGDNSASREVSAAIVTRLRQADPSLDVTYRDLAADPVPHLSGAYLAAAAGAPGSEALQQEVATSTAIMDEFLAADTVVIGAPMYNFTISTQLKAWIDRIAVRGKTFSYSENGPQGLAGGKRVIIAVARGNLYGPGAPAAPLDFQEPYLRALFGFIGISDVEFIRAEGIGFSPEHRKAALASAQETAAALKPTLPKAA</sequence>
<evidence type="ECO:0000256" key="3">
    <source>
        <dbReference type="ARBA" id="ARBA00023002"/>
    </source>
</evidence>
<comment type="function">
    <text evidence="6">Also exhibits azoreductase activity. Catalyzes the reductive cleavage of the azo bond in aromatic azo compounds to the corresponding amines.</text>
</comment>
<reference evidence="8 9" key="1">
    <citation type="journal article" date="2015" name="Antonie Van Leeuwenhoek">
        <title>Bosea vaviloviae sp. nov., a new species of slow-growing rhizobia isolated from nodules of the relict species Vavilovia formosa (Stev.) Fed.</title>
        <authorList>
            <person name="Safronova V.I."/>
            <person name="Kuznetsova I.G."/>
            <person name="Sazanova A.L."/>
            <person name="Kimeklis A.K."/>
            <person name="Belimov A.A."/>
            <person name="Andronov E.E."/>
            <person name="Pinaev A.G."/>
            <person name="Chizhevskaya E.P."/>
            <person name="Pukhaev A.R."/>
            <person name="Popov K.P."/>
            <person name="Willems A."/>
            <person name="Tikhonovich I.A."/>
        </authorList>
    </citation>
    <scope>NUCLEOTIDE SEQUENCE [LARGE SCALE GENOMIC DNA]</scope>
    <source>
        <strain evidence="8 9">Vaf18</strain>
    </source>
</reference>
<dbReference type="PANTHER" id="PTHR43741">
    <property type="entry name" value="FMN-DEPENDENT NADH-AZOREDUCTASE 1"/>
    <property type="match status" value="1"/>
</dbReference>
<dbReference type="GO" id="GO:0009055">
    <property type="term" value="F:electron transfer activity"/>
    <property type="evidence" value="ECO:0007669"/>
    <property type="project" value="UniProtKB-UniRule"/>
</dbReference>
<evidence type="ECO:0000313" key="9">
    <source>
        <dbReference type="Proteomes" id="UP000094969"/>
    </source>
</evidence>
<dbReference type="EMBL" id="CP017147">
    <property type="protein sequence ID" value="AOO81262.1"/>
    <property type="molecule type" value="Genomic_DNA"/>
</dbReference>
<gene>
    <name evidence="6" type="primary">azoR</name>
    <name evidence="8" type="ORF">BHK69_13015</name>
</gene>
<dbReference type="EC" id="1.7.1.17" evidence="6"/>
<keyword evidence="4 6" id="KW-0520">NAD</keyword>
<comment type="subunit">
    <text evidence="6">Homodimer.</text>
</comment>
<dbReference type="InterPro" id="IPR029039">
    <property type="entry name" value="Flavoprotein-like_sf"/>
</dbReference>
<dbReference type="AlphaFoldDB" id="A0A1D7U1L5"/>
<feature type="domain" description="Flavodoxin-like fold" evidence="7">
    <location>
        <begin position="1"/>
        <end position="197"/>
    </location>
</feature>
<dbReference type="OrthoDB" id="9787136at2"/>
<dbReference type="PANTHER" id="PTHR43741:SF4">
    <property type="entry name" value="FMN-DEPENDENT NADH:QUINONE OXIDOREDUCTASE"/>
    <property type="match status" value="1"/>
</dbReference>
<keyword evidence="3 6" id="KW-0560">Oxidoreductase</keyword>
<dbReference type="HAMAP" id="MF_01216">
    <property type="entry name" value="Azoreductase_type1"/>
    <property type="match status" value="1"/>
</dbReference>
<dbReference type="InterPro" id="IPR050104">
    <property type="entry name" value="FMN-dep_NADH:Q_OxRdtase_AzoR1"/>
</dbReference>
<protein>
    <recommendedName>
        <fullName evidence="6">FMN dependent NADH:quinone oxidoreductase</fullName>
        <ecNumber evidence="6">1.6.5.-</ecNumber>
    </recommendedName>
    <alternativeName>
        <fullName evidence="6">Azo-dye reductase</fullName>
    </alternativeName>
    <alternativeName>
        <fullName evidence="6">FMN-dependent NADH-azo compound oxidoreductase</fullName>
    </alternativeName>
    <alternativeName>
        <fullName evidence="6">FMN-dependent NADH-azoreductase</fullName>
        <ecNumber evidence="6">1.7.1.17</ecNumber>
    </alternativeName>
</protein>
<accession>A0A1D7U1L5</accession>
<evidence type="ECO:0000256" key="6">
    <source>
        <dbReference type="HAMAP-Rule" id="MF_01216"/>
    </source>
</evidence>
<dbReference type="Gene3D" id="3.40.50.360">
    <property type="match status" value="1"/>
</dbReference>
<keyword evidence="9" id="KW-1185">Reference proteome</keyword>
<keyword evidence="1 6" id="KW-0285">Flavoprotein</keyword>
<evidence type="ECO:0000256" key="1">
    <source>
        <dbReference type="ARBA" id="ARBA00022630"/>
    </source>
</evidence>
<dbReference type="Proteomes" id="UP000094969">
    <property type="component" value="Chromosome"/>
</dbReference>
<evidence type="ECO:0000256" key="4">
    <source>
        <dbReference type="ARBA" id="ARBA00023027"/>
    </source>
</evidence>
<comment type="caution">
    <text evidence="6">Lacks conserved residue(s) required for the propagation of feature annotation.</text>
</comment>
<comment type="similarity">
    <text evidence="6">Belongs to the azoreductase type 1 family.</text>
</comment>
<organism evidence="8 9">
    <name type="scientific">Bosea vaviloviae</name>
    <dbReference type="NCBI Taxonomy" id="1526658"/>
    <lineage>
        <taxon>Bacteria</taxon>
        <taxon>Pseudomonadati</taxon>
        <taxon>Pseudomonadota</taxon>
        <taxon>Alphaproteobacteria</taxon>
        <taxon>Hyphomicrobiales</taxon>
        <taxon>Boseaceae</taxon>
        <taxon>Bosea</taxon>
    </lineage>
</organism>
<dbReference type="STRING" id="1526658.BHK69_13015"/>
<dbReference type="GO" id="GO:0010181">
    <property type="term" value="F:FMN binding"/>
    <property type="evidence" value="ECO:0007669"/>
    <property type="project" value="UniProtKB-UniRule"/>
</dbReference>
<feature type="binding site" evidence="6">
    <location>
        <begin position="15"/>
        <end position="17"/>
    </location>
    <ligand>
        <name>FMN</name>
        <dbReference type="ChEBI" id="CHEBI:58210"/>
    </ligand>
</feature>
<comment type="function">
    <text evidence="6">Quinone reductase that provides resistance to thiol-specific stress caused by electrophilic quinones.</text>
</comment>
<proteinExistence type="inferred from homology"/>